<dbReference type="SUPFAM" id="SSF52096">
    <property type="entry name" value="ClpP/crotonase"/>
    <property type="match status" value="2"/>
</dbReference>
<dbReference type="Proteomes" id="UP000199086">
    <property type="component" value="Unassembled WGS sequence"/>
</dbReference>
<proteinExistence type="inferred from homology"/>
<dbReference type="InterPro" id="IPR029045">
    <property type="entry name" value="ClpP/crotonase-like_dom_sf"/>
</dbReference>
<keyword evidence="3" id="KW-0378">Hydrolase</keyword>
<evidence type="ECO:0000256" key="3">
    <source>
        <dbReference type="ARBA" id="ARBA00022801"/>
    </source>
</evidence>
<dbReference type="AlphaFoldDB" id="A0A1G6GCP9"/>
<dbReference type="Gene3D" id="3.90.226.10">
    <property type="entry name" value="2-enoyl-CoA Hydratase, Chain A, domain 1"/>
    <property type="match status" value="2"/>
</dbReference>
<keyword evidence="2" id="KW-0645">Protease</keyword>
<feature type="region of interest" description="Disordered" evidence="6">
    <location>
        <begin position="206"/>
        <end position="236"/>
    </location>
</feature>
<evidence type="ECO:0000256" key="1">
    <source>
        <dbReference type="ARBA" id="ARBA00008683"/>
    </source>
</evidence>
<keyword evidence="9" id="KW-1185">Reference proteome</keyword>
<evidence type="ECO:0000259" key="7">
    <source>
        <dbReference type="Pfam" id="PF01343"/>
    </source>
</evidence>
<organism evidence="8 9">
    <name type="scientific">Raineyella antarctica</name>
    <dbReference type="NCBI Taxonomy" id="1577474"/>
    <lineage>
        <taxon>Bacteria</taxon>
        <taxon>Bacillati</taxon>
        <taxon>Actinomycetota</taxon>
        <taxon>Actinomycetes</taxon>
        <taxon>Propionibacteriales</taxon>
        <taxon>Propionibacteriaceae</taxon>
        <taxon>Raineyella</taxon>
    </lineage>
</organism>
<gene>
    <name evidence="8" type="ORF">GA0111570_10127</name>
</gene>
<evidence type="ECO:0000256" key="2">
    <source>
        <dbReference type="ARBA" id="ARBA00022670"/>
    </source>
</evidence>
<dbReference type="CDD" id="cd07023">
    <property type="entry name" value="S49_Sppa_N_C"/>
    <property type="match status" value="1"/>
</dbReference>
<dbReference type="InterPro" id="IPR004634">
    <property type="entry name" value="Pept_S49_pIV"/>
</dbReference>
<feature type="domain" description="Peptidase S49" evidence="7">
    <location>
        <begin position="365"/>
        <end position="511"/>
    </location>
</feature>
<name>A0A1G6GCP9_9ACTN</name>
<dbReference type="RefSeq" id="WP_217633940.1">
    <property type="nucleotide sequence ID" value="NZ_FMYF01000001.1"/>
</dbReference>
<evidence type="ECO:0000256" key="6">
    <source>
        <dbReference type="SAM" id="MobiDB-lite"/>
    </source>
</evidence>
<comment type="similarity">
    <text evidence="1">Belongs to the peptidase S49 family.</text>
</comment>
<evidence type="ECO:0000313" key="8">
    <source>
        <dbReference type="EMBL" id="SDB79758.1"/>
    </source>
</evidence>
<keyword evidence="4" id="KW-0720">Serine protease</keyword>
<dbReference type="STRING" id="1577474.GA0111570_10127"/>
<reference evidence="8 9" key="1">
    <citation type="submission" date="2016-06" db="EMBL/GenBank/DDBJ databases">
        <authorList>
            <person name="Olsen C.W."/>
            <person name="Carey S."/>
            <person name="Hinshaw L."/>
            <person name="Karasin A.I."/>
        </authorList>
    </citation>
    <scope>NUCLEOTIDE SEQUENCE [LARGE SCALE GENOMIC DNA]</scope>
    <source>
        <strain evidence="8 9">LZ-22</strain>
    </source>
</reference>
<protein>
    <submittedName>
        <fullName evidence="8">Signal peptide peptidase A. Serine peptidase. MEROPS family S49</fullName>
    </submittedName>
</protein>
<feature type="active site" description="Proton donor/acceptor" evidence="5">
    <location>
        <position position="166"/>
    </location>
</feature>
<dbReference type="GO" id="GO:0008236">
    <property type="term" value="F:serine-type peptidase activity"/>
    <property type="evidence" value="ECO:0007669"/>
    <property type="project" value="UniProtKB-KW"/>
</dbReference>
<dbReference type="Gene3D" id="6.20.330.10">
    <property type="match status" value="1"/>
</dbReference>
<dbReference type="EMBL" id="FMYF01000001">
    <property type="protein sequence ID" value="SDB79758.1"/>
    <property type="molecule type" value="Genomic_DNA"/>
</dbReference>
<dbReference type="PANTHER" id="PTHR33209:SF1">
    <property type="entry name" value="PEPTIDASE S49 DOMAIN-CONTAINING PROTEIN"/>
    <property type="match status" value="1"/>
</dbReference>
<feature type="domain" description="Peptidase S49" evidence="7">
    <location>
        <begin position="99"/>
        <end position="202"/>
    </location>
</feature>
<dbReference type="PIRSF" id="PIRSF001217">
    <property type="entry name" value="Protease_4_SppA"/>
    <property type="match status" value="1"/>
</dbReference>
<evidence type="ECO:0000313" key="9">
    <source>
        <dbReference type="Proteomes" id="UP000199086"/>
    </source>
</evidence>
<dbReference type="InterPro" id="IPR002142">
    <property type="entry name" value="Peptidase_S49"/>
</dbReference>
<dbReference type="InterPro" id="IPR047272">
    <property type="entry name" value="S49_SppA_C"/>
</dbReference>
<dbReference type="Pfam" id="PF01343">
    <property type="entry name" value="Peptidase_S49"/>
    <property type="match status" value="2"/>
</dbReference>
<dbReference type="GO" id="GO:0016020">
    <property type="term" value="C:membrane"/>
    <property type="evidence" value="ECO:0007669"/>
    <property type="project" value="InterPro"/>
</dbReference>
<feature type="active site" description="Nucleophile" evidence="5">
    <location>
        <position position="378"/>
    </location>
</feature>
<accession>A0A1G6GCP9</accession>
<dbReference type="PANTHER" id="PTHR33209">
    <property type="entry name" value="PROTEASE 4"/>
    <property type="match status" value="1"/>
</dbReference>
<dbReference type="GO" id="GO:0006465">
    <property type="term" value="P:signal peptide processing"/>
    <property type="evidence" value="ECO:0007669"/>
    <property type="project" value="InterPro"/>
</dbReference>
<evidence type="ECO:0000256" key="4">
    <source>
        <dbReference type="ARBA" id="ARBA00022825"/>
    </source>
</evidence>
<sequence length="567" mass="60239">MPNLSSFPDLSTLLRTAVGRDAEQDAATWAIVDLHGGYPAHQGLALPSVLGRPESLESLVERLDQLAGMDSVRGVLVRVVNLTAGLATCEAISRALGRLQQGKRVVAYLPQVTMRSLLVAADVREVVAPESAEVMLTGFAAERVFYGEFLTRRGIGFENLRIREYKSALTRFSDDHMDDYEREQLTAYIDSVESSWLTAVTRDGTAASATGGGDTAGPSAPDPEPDVQQGSSGPDVLDAHFTNATQLLEAGLVTRIAYDDEIAVPADQGWARSLQFLAAQLAGKRRAKKEPGIAVVPVVGAIVSGRSRPGAPPFAGQTAGSETVVAALRKAERDENTWAILLHVDSGGGSALASDVICRAVARCTKPVVAVMGEVAASGGYYVLAQADHVVASPFTITGSIGVVVGKPVLAELNERIGRNPETVGRQMALFGSPNRPFTEPERAWAERMMDEVYERFVARVAEGRRLSPEQVNEIGRGRIWSGVDAHERGLVDELGDLQTGIAAARRLAGLSDDAPVRPVSAGFTLPGAPNFGKDPAAAVAAIALSAVWPFGQELVLTWFDSSVTIR</sequence>
<evidence type="ECO:0000256" key="5">
    <source>
        <dbReference type="PIRSR" id="PIRSR001217-1"/>
    </source>
</evidence>